<reference evidence="2 3" key="2">
    <citation type="submission" date="2020-04" db="EMBL/GenBank/DDBJ databases">
        <authorList>
            <person name="Fomenkov A."/>
            <person name="Anton B.P."/>
            <person name="Roberts R.J."/>
        </authorList>
    </citation>
    <scope>NUCLEOTIDE SEQUENCE [LARGE SCALE GENOMIC DNA]</scope>
    <source>
        <strain evidence="2 3">S2</strain>
    </source>
</reference>
<evidence type="ECO:0000256" key="1">
    <source>
        <dbReference type="SAM" id="SignalP"/>
    </source>
</evidence>
<name>A0A6H1NWM1_PRIMG</name>
<dbReference type="Proteomes" id="UP000501868">
    <property type="component" value="Chromosome"/>
</dbReference>
<evidence type="ECO:0000313" key="2">
    <source>
        <dbReference type="EMBL" id="QIZ05491.1"/>
    </source>
</evidence>
<proteinExistence type="predicted"/>
<protein>
    <submittedName>
        <fullName evidence="2">DUF1002 domain-containing protein</fullName>
    </submittedName>
</protein>
<gene>
    <name evidence="2" type="ORF">HFZ78_00820</name>
</gene>
<dbReference type="InterPro" id="IPR009343">
    <property type="entry name" value="DUF1002"/>
</dbReference>
<feature type="signal peptide" evidence="1">
    <location>
        <begin position="1"/>
        <end position="24"/>
    </location>
</feature>
<sequence length="289" mass="31709">MKRKLQAMFLAIPMLFSVPSISFADVAEGDVIVTLGENLTEQQKNEMLTELAVPENAQIITVSNKEEHDYLGESIPKAQIGSIAISSASITIGAKDSGLDVQTNNITWVTDEMYTNALFTAGVKDATIQITAPFSVTGTAALTGIMKAYETTTNEEIPEEIKKVANEEMVKTAQLGDTIGAENAAALMGKVKDEIAKNEPKTEADLRALIEQVATELGITLKDAELDMLVDFFNKLNDMDIDWNQVKEQFSVTTEKISTYLQSEEGQSFLQKLQDFLNRLLDEARALFA</sequence>
<reference evidence="2 3" key="1">
    <citation type="submission" date="2020-04" db="EMBL/GenBank/DDBJ databases">
        <title>Genome-Wide Identification of 5-Methylcytosine Sites in Bacterial Genomes By High-Throughput Sequencing of MspJI Restriction Fragments.</title>
        <authorList>
            <person name="Wu V."/>
        </authorList>
    </citation>
    <scope>NUCLEOTIDE SEQUENCE [LARGE SCALE GENOMIC DNA]</scope>
    <source>
        <strain evidence="2 3">S2</strain>
    </source>
</reference>
<accession>A0A6H1NWM1</accession>
<organism evidence="2 3">
    <name type="scientific">Priestia megaterium</name>
    <name type="common">Bacillus megaterium</name>
    <dbReference type="NCBI Taxonomy" id="1404"/>
    <lineage>
        <taxon>Bacteria</taxon>
        <taxon>Bacillati</taxon>
        <taxon>Bacillota</taxon>
        <taxon>Bacilli</taxon>
        <taxon>Bacillales</taxon>
        <taxon>Bacillaceae</taxon>
        <taxon>Priestia</taxon>
    </lineage>
</organism>
<dbReference type="Pfam" id="PF06207">
    <property type="entry name" value="DUF1002"/>
    <property type="match status" value="1"/>
</dbReference>
<keyword evidence="1" id="KW-0732">Signal</keyword>
<evidence type="ECO:0000313" key="3">
    <source>
        <dbReference type="Proteomes" id="UP000501868"/>
    </source>
</evidence>
<dbReference type="AlphaFoldDB" id="A0A6H1NWM1"/>
<feature type="chain" id="PRO_5026281474" evidence="1">
    <location>
        <begin position="25"/>
        <end position="289"/>
    </location>
</feature>
<dbReference type="EMBL" id="CP051128">
    <property type="protein sequence ID" value="QIZ05491.1"/>
    <property type="molecule type" value="Genomic_DNA"/>
</dbReference>